<feature type="transmembrane region" description="Helical" evidence="6">
    <location>
        <begin position="164"/>
        <end position="184"/>
    </location>
</feature>
<evidence type="ECO:0000256" key="2">
    <source>
        <dbReference type="ARBA" id="ARBA00022692"/>
    </source>
</evidence>
<dbReference type="Pfam" id="PF03798">
    <property type="entry name" value="TRAM_LAG1_CLN8"/>
    <property type="match status" value="1"/>
</dbReference>
<dbReference type="SMART" id="SM00724">
    <property type="entry name" value="TLC"/>
    <property type="match status" value="1"/>
</dbReference>
<evidence type="ECO:0000256" key="6">
    <source>
        <dbReference type="SAM" id="Phobius"/>
    </source>
</evidence>
<feature type="transmembrane region" description="Helical" evidence="6">
    <location>
        <begin position="204"/>
        <end position="223"/>
    </location>
</feature>
<dbReference type="PROSITE" id="PS50922">
    <property type="entry name" value="TLC"/>
    <property type="match status" value="1"/>
</dbReference>
<evidence type="ECO:0000256" key="5">
    <source>
        <dbReference type="PROSITE-ProRule" id="PRU00205"/>
    </source>
</evidence>
<evidence type="ECO:0000256" key="1">
    <source>
        <dbReference type="ARBA" id="ARBA00004141"/>
    </source>
</evidence>
<feature type="domain" description="TLC" evidence="7">
    <location>
        <begin position="43"/>
        <end position="234"/>
    </location>
</feature>
<gene>
    <name evidence="8" type="primary">TMEM56</name>
    <name evidence="8" type="ORF">BLAG_LOCUS3400</name>
</gene>
<keyword evidence="2 5" id="KW-0812">Transmembrane</keyword>
<accession>A0A8J9YM14</accession>
<reference evidence="8" key="1">
    <citation type="submission" date="2022-01" db="EMBL/GenBank/DDBJ databases">
        <authorList>
            <person name="Braso-Vives M."/>
        </authorList>
    </citation>
    <scope>NUCLEOTIDE SEQUENCE</scope>
</reference>
<dbReference type="PANTHER" id="PTHR13439:SF0">
    <property type="entry name" value="TOPOISOMERASE I DAMAGE AFFECTED PROTEIN 4"/>
    <property type="match status" value="1"/>
</dbReference>
<evidence type="ECO:0000313" key="8">
    <source>
        <dbReference type="EMBL" id="CAH1239008.1"/>
    </source>
</evidence>
<dbReference type="EMBL" id="OV696695">
    <property type="protein sequence ID" value="CAH1239008.1"/>
    <property type="molecule type" value="Genomic_DNA"/>
</dbReference>
<feature type="transmembrane region" description="Helical" evidence="6">
    <location>
        <begin position="7"/>
        <end position="27"/>
    </location>
</feature>
<feature type="transmembrane region" description="Helical" evidence="6">
    <location>
        <begin position="87"/>
        <end position="110"/>
    </location>
</feature>
<feature type="transmembrane region" description="Helical" evidence="6">
    <location>
        <begin position="130"/>
        <end position="152"/>
    </location>
</feature>
<dbReference type="InterPro" id="IPR006634">
    <property type="entry name" value="TLC-dom"/>
</dbReference>
<evidence type="ECO:0000259" key="7">
    <source>
        <dbReference type="PROSITE" id="PS50922"/>
    </source>
</evidence>
<dbReference type="GO" id="GO:0016020">
    <property type="term" value="C:membrane"/>
    <property type="evidence" value="ECO:0007669"/>
    <property type="project" value="UniProtKB-SubCell"/>
</dbReference>
<organism evidence="8 9">
    <name type="scientific">Branchiostoma lanceolatum</name>
    <name type="common">Common lancelet</name>
    <name type="synonym">Amphioxus lanceolatum</name>
    <dbReference type="NCBI Taxonomy" id="7740"/>
    <lineage>
        <taxon>Eukaryota</taxon>
        <taxon>Metazoa</taxon>
        <taxon>Chordata</taxon>
        <taxon>Cephalochordata</taxon>
        <taxon>Leptocardii</taxon>
        <taxon>Amphioxiformes</taxon>
        <taxon>Branchiostomatidae</taxon>
        <taxon>Branchiostoma</taxon>
    </lineage>
</organism>
<keyword evidence="3 6" id="KW-1133">Transmembrane helix</keyword>
<dbReference type="Proteomes" id="UP000838412">
    <property type="component" value="Chromosome 10"/>
</dbReference>
<name>A0A8J9YM14_BRALA</name>
<keyword evidence="4 5" id="KW-0472">Membrane</keyword>
<dbReference type="PANTHER" id="PTHR13439">
    <property type="entry name" value="CT120 PROTEIN"/>
    <property type="match status" value="1"/>
</dbReference>
<comment type="subcellular location">
    <subcellularLocation>
        <location evidence="1">Membrane</location>
        <topology evidence="1">Multi-pass membrane protein</topology>
    </subcellularLocation>
</comment>
<evidence type="ECO:0000313" key="9">
    <source>
        <dbReference type="Proteomes" id="UP000838412"/>
    </source>
</evidence>
<dbReference type="AlphaFoldDB" id="A0A8J9YM14"/>
<protein>
    <submittedName>
        <fullName evidence="8">TMEM56 protein</fullName>
    </submittedName>
</protein>
<evidence type="ECO:0000256" key="4">
    <source>
        <dbReference type="ARBA" id="ARBA00023136"/>
    </source>
</evidence>
<dbReference type="OrthoDB" id="10266980at2759"/>
<evidence type="ECO:0000256" key="3">
    <source>
        <dbReference type="ARBA" id="ARBA00022989"/>
    </source>
</evidence>
<dbReference type="GO" id="GO:0055088">
    <property type="term" value="P:lipid homeostasis"/>
    <property type="evidence" value="ECO:0007669"/>
    <property type="project" value="TreeGrafter"/>
</dbReference>
<proteinExistence type="predicted"/>
<dbReference type="InterPro" id="IPR050846">
    <property type="entry name" value="TLCD"/>
</dbReference>
<sequence>MGYDSEYIFTAVGSFFLHLAISEWFSYPLLKRMAPAFVTLPANKQVVLRNSVMSIFHACVIGGLAVYMFLFVDGLNPEDLWFQTPIFYHTACTSLGYIIADSLLMVMYAPLREWSMVLHHTISTWSFHNVMVGCAALYFGNTWFLTELLILHTLGHRHSLLYKVNGVAMLVVFFLCRIVTIPIYFGLIPHMKTGEMFKMEFGPIFNLLFLTPVLCMLNIFWFIKICKGAYRVLYCPKTGTE</sequence>
<keyword evidence="9" id="KW-1185">Reference proteome</keyword>
<dbReference type="GO" id="GO:0005783">
    <property type="term" value="C:endoplasmic reticulum"/>
    <property type="evidence" value="ECO:0007669"/>
    <property type="project" value="TreeGrafter"/>
</dbReference>
<feature type="transmembrane region" description="Helical" evidence="6">
    <location>
        <begin position="55"/>
        <end position="75"/>
    </location>
</feature>